<comment type="catalytic activity">
    <reaction evidence="7">
        <text>a monoacylglycerol + H2O = glycerol + a fatty acid + H(+)</text>
        <dbReference type="Rhea" id="RHEA:15245"/>
        <dbReference type="ChEBI" id="CHEBI:15377"/>
        <dbReference type="ChEBI" id="CHEBI:15378"/>
        <dbReference type="ChEBI" id="CHEBI:17408"/>
        <dbReference type="ChEBI" id="CHEBI:17754"/>
        <dbReference type="ChEBI" id="CHEBI:28868"/>
    </reaction>
</comment>
<evidence type="ECO:0000256" key="6">
    <source>
        <dbReference type="ARBA" id="ARBA00047591"/>
    </source>
</evidence>
<dbReference type="AlphaFoldDB" id="A0AAF0F496"/>
<reference evidence="10" key="1">
    <citation type="submission" date="2023-03" db="EMBL/GenBank/DDBJ databases">
        <title>Mating type loci evolution in Malassezia.</title>
        <authorList>
            <person name="Coelho M.A."/>
        </authorList>
    </citation>
    <scope>NUCLEOTIDE SEQUENCE</scope>
    <source>
        <strain evidence="10">CBS 9431</strain>
    </source>
</reference>
<feature type="chain" id="PRO_5042054713" description="Dipeptidyl-peptidase V" evidence="8">
    <location>
        <begin position="23"/>
        <end position="723"/>
    </location>
</feature>
<dbReference type="Proteomes" id="UP001217754">
    <property type="component" value="Chromosome 7"/>
</dbReference>
<evidence type="ECO:0000256" key="3">
    <source>
        <dbReference type="ARBA" id="ARBA00022729"/>
    </source>
</evidence>
<dbReference type="EMBL" id="CP119964">
    <property type="protein sequence ID" value="WFD40565.1"/>
    <property type="molecule type" value="Genomic_DNA"/>
</dbReference>
<dbReference type="Gene3D" id="3.40.50.1820">
    <property type="entry name" value="alpha/beta hydrolase"/>
    <property type="match status" value="1"/>
</dbReference>
<protein>
    <recommendedName>
        <fullName evidence="5">Dipeptidyl-peptidase V</fullName>
    </recommendedName>
</protein>
<accession>A0AAF0F496</accession>
<keyword evidence="11" id="KW-1185">Reference proteome</keyword>
<dbReference type="GeneID" id="85227202"/>
<dbReference type="GO" id="GO:0004252">
    <property type="term" value="F:serine-type endopeptidase activity"/>
    <property type="evidence" value="ECO:0007669"/>
    <property type="project" value="TreeGrafter"/>
</dbReference>
<evidence type="ECO:0000259" key="9">
    <source>
        <dbReference type="Pfam" id="PF00326"/>
    </source>
</evidence>
<evidence type="ECO:0000256" key="2">
    <source>
        <dbReference type="ARBA" id="ARBA00022670"/>
    </source>
</evidence>
<dbReference type="FunFam" id="3.40.50.1820:FF:000028">
    <property type="entry name" value="S9 family peptidase"/>
    <property type="match status" value="1"/>
</dbReference>
<feature type="signal peptide" evidence="8">
    <location>
        <begin position="1"/>
        <end position="22"/>
    </location>
</feature>
<keyword evidence="3 8" id="KW-0732">Signal</keyword>
<evidence type="ECO:0000256" key="1">
    <source>
        <dbReference type="ARBA" id="ARBA00010040"/>
    </source>
</evidence>
<comment type="catalytic activity">
    <reaction evidence="6">
        <text>a diacylglycerol + H2O = a monoacylglycerol + a fatty acid + H(+)</text>
        <dbReference type="Rhea" id="RHEA:32731"/>
        <dbReference type="ChEBI" id="CHEBI:15377"/>
        <dbReference type="ChEBI" id="CHEBI:15378"/>
        <dbReference type="ChEBI" id="CHEBI:17408"/>
        <dbReference type="ChEBI" id="CHEBI:18035"/>
        <dbReference type="ChEBI" id="CHEBI:28868"/>
    </reaction>
</comment>
<feature type="domain" description="Peptidase S9 prolyl oligopeptidase catalytic" evidence="9">
    <location>
        <begin position="493"/>
        <end position="701"/>
    </location>
</feature>
<evidence type="ECO:0000256" key="8">
    <source>
        <dbReference type="SAM" id="SignalP"/>
    </source>
</evidence>
<keyword evidence="2" id="KW-0645">Protease</keyword>
<dbReference type="GO" id="GO:0006508">
    <property type="term" value="P:proteolysis"/>
    <property type="evidence" value="ECO:0007669"/>
    <property type="project" value="UniProtKB-KW"/>
</dbReference>
<gene>
    <name evidence="10" type="ORF">MJAP1_003551</name>
</gene>
<dbReference type="PANTHER" id="PTHR42776">
    <property type="entry name" value="SERINE PEPTIDASE S9 FAMILY MEMBER"/>
    <property type="match status" value="1"/>
</dbReference>
<evidence type="ECO:0000256" key="5">
    <source>
        <dbReference type="ARBA" id="ARBA00032829"/>
    </source>
</evidence>
<comment type="similarity">
    <text evidence="1">Belongs to the peptidase S9C family.</text>
</comment>
<sequence>MRGALKTAACALTLAYAALGHAKILSPELLVEAPRPGSATVNPAGSQALVGVEHASAHTGEVSASLYRVPLNTSAEHGAHLFAEGAASAMFLNDNTAAYLVNNTLCERPLNDMHDPSECHAVLEFPTLARNLRAISTSTSSATLVFSALVYEDGTLEGAAAAEKSEAVKDWEKHARIFDKLMVRHWDRYLYPFRRMQLFSVDVRRNALTGHWRKASSFRNLLADTVLDSPYGPLGDGKDFAVSEDWVAFTAKDPDTPEAWHTKANIYLVPLKGGEKPRQVSAAGRGWAGVPALSPDGDTLAFLQQYKDGFESDRKVLQFYSIASGRQVEPFADWQLSPDSLTFSPDAKSLYITVVEEEQTKLYQTDVEKNGKTTTVGNRRVLVADGKVSAPRELADGSVVYTRSTIDHPNDVYLLKKGKTQRLTNFFRVSPAHKDVELGAKAKQFSYAGSDNVTMHGWILTPPKYKETVRQGDKLPLAVLIHGGPEGDWNNAWSTRWNPRVFAAAGFVVITLDPSGSTGYGQKMTDRILQHWGDRPFEDIRKGVHYILDTEPHIDRERVVAAGASFGGYMVNWIQGHNDDKLFKGLVTHDGMFSTVSTYYSTEELYFPESEFGGVPWEVEENFTKFSPHRYTQHWNTPHLIVHGGKDYRLDPAEGISAFTALQRRGVPSRFVFFPDEGHWVNNPKNSLIWHNEVLNWLTNWALPGAAHAAAPASTADHALVFQ</sequence>
<dbReference type="InterPro" id="IPR015943">
    <property type="entry name" value="WD40/YVTN_repeat-like_dom_sf"/>
</dbReference>
<dbReference type="InterPro" id="IPR029058">
    <property type="entry name" value="AB_hydrolase_fold"/>
</dbReference>
<dbReference type="SUPFAM" id="SSF53474">
    <property type="entry name" value="alpha/beta-Hydrolases"/>
    <property type="match status" value="1"/>
</dbReference>
<organism evidence="10 11">
    <name type="scientific">Malassezia japonica</name>
    <dbReference type="NCBI Taxonomy" id="223818"/>
    <lineage>
        <taxon>Eukaryota</taxon>
        <taxon>Fungi</taxon>
        <taxon>Dikarya</taxon>
        <taxon>Basidiomycota</taxon>
        <taxon>Ustilaginomycotina</taxon>
        <taxon>Malasseziomycetes</taxon>
        <taxon>Malasseziales</taxon>
        <taxon>Malasseziaceae</taxon>
        <taxon>Malassezia</taxon>
    </lineage>
</organism>
<dbReference type="InterPro" id="IPR001375">
    <property type="entry name" value="Peptidase_S9_cat"/>
</dbReference>
<dbReference type="Gene3D" id="2.130.10.10">
    <property type="entry name" value="YVTN repeat-like/Quinoprotein amine dehydrogenase"/>
    <property type="match status" value="1"/>
</dbReference>
<keyword evidence="4" id="KW-0378">Hydrolase</keyword>
<evidence type="ECO:0000256" key="4">
    <source>
        <dbReference type="ARBA" id="ARBA00022801"/>
    </source>
</evidence>
<name>A0AAF0F496_9BASI</name>
<dbReference type="PANTHER" id="PTHR42776:SF13">
    <property type="entry name" value="DIPEPTIDYL-PEPTIDASE 5"/>
    <property type="match status" value="1"/>
</dbReference>
<dbReference type="SUPFAM" id="SSF82171">
    <property type="entry name" value="DPP6 N-terminal domain-like"/>
    <property type="match status" value="1"/>
</dbReference>
<proteinExistence type="inferred from homology"/>
<evidence type="ECO:0000313" key="10">
    <source>
        <dbReference type="EMBL" id="WFD40565.1"/>
    </source>
</evidence>
<dbReference type="RefSeq" id="XP_060123462.1">
    <property type="nucleotide sequence ID" value="XM_060267479.1"/>
</dbReference>
<evidence type="ECO:0000313" key="11">
    <source>
        <dbReference type="Proteomes" id="UP001217754"/>
    </source>
</evidence>
<evidence type="ECO:0000256" key="7">
    <source>
        <dbReference type="ARBA" id="ARBA00048461"/>
    </source>
</evidence>
<dbReference type="Pfam" id="PF00326">
    <property type="entry name" value="Peptidase_S9"/>
    <property type="match status" value="1"/>
</dbReference>